<protein>
    <submittedName>
        <fullName evidence="1">Uncharacterized protein</fullName>
    </submittedName>
</protein>
<keyword evidence="2" id="KW-1185">Reference proteome</keyword>
<comment type="caution">
    <text evidence="1">The sequence shown here is derived from an EMBL/GenBank/DDBJ whole genome shotgun (WGS) entry which is preliminary data.</text>
</comment>
<name>A0A1C7NMR0_9FUNG</name>
<dbReference type="Proteomes" id="UP000093000">
    <property type="component" value="Unassembled WGS sequence"/>
</dbReference>
<evidence type="ECO:0000313" key="1">
    <source>
        <dbReference type="EMBL" id="OBZ90421.1"/>
    </source>
</evidence>
<organism evidence="1 2">
    <name type="scientific">Choanephora cucurbitarum</name>
    <dbReference type="NCBI Taxonomy" id="101091"/>
    <lineage>
        <taxon>Eukaryota</taxon>
        <taxon>Fungi</taxon>
        <taxon>Fungi incertae sedis</taxon>
        <taxon>Mucoromycota</taxon>
        <taxon>Mucoromycotina</taxon>
        <taxon>Mucoromycetes</taxon>
        <taxon>Mucorales</taxon>
        <taxon>Mucorineae</taxon>
        <taxon>Choanephoraceae</taxon>
        <taxon>Choanephoroideae</taxon>
        <taxon>Choanephora</taxon>
    </lineage>
</organism>
<dbReference type="InParanoid" id="A0A1C7NMR0"/>
<accession>A0A1C7NMR0</accession>
<reference evidence="1 2" key="1">
    <citation type="submission" date="2016-03" db="EMBL/GenBank/DDBJ databases">
        <title>Choanephora cucurbitarum.</title>
        <authorList>
            <person name="Min B."/>
            <person name="Park H."/>
            <person name="Park J.-H."/>
            <person name="Shin H.-D."/>
            <person name="Choi I.-G."/>
        </authorList>
    </citation>
    <scope>NUCLEOTIDE SEQUENCE [LARGE SCALE GENOMIC DNA]</scope>
    <source>
        <strain evidence="1 2">KUS-F28377</strain>
    </source>
</reference>
<proteinExistence type="predicted"/>
<dbReference type="AlphaFoldDB" id="A0A1C7NMR0"/>
<dbReference type="OrthoDB" id="2290473at2759"/>
<sequence>MWLSQCFKRKNVTPKGSLREVYVKKQKATYEISKRLLHGSKKYGKDNIVSTKQANDSKWAPSPEDHDTKHRMTIISYGDATFGSSMRGKVAAPTKRIIQAIQKLAIKMTKLNLFKWTNTLQVIFAISAELKP</sequence>
<dbReference type="EMBL" id="LUGH01000050">
    <property type="protein sequence ID" value="OBZ90421.1"/>
    <property type="molecule type" value="Genomic_DNA"/>
</dbReference>
<gene>
    <name evidence="1" type="ORF">A0J61_01536</name>
</gene>
<evidence type="ECO:0000313" key="2">
    <source>
        <dbReference type="Proteomes" id="UP000093000"/>
    </source>
</evidence>